<evidence type="ECO:0000256" key="2">
    <source>
        <dbReference type="ARBA" id="ARBA00007193"/>
    </source>
</evidence>
<keyword evidence="9" id="KW-0472">Membrane</keyword>
<keyword evidence="3 12" id="KW-0813">Transport</keyword>
<dbReference type="InterPro" id="IPR001873">
    <property type="entry name" value="ENaC"/>
</dbReference>
<evidence type="ECO:0000256" key="3">
    <source>
        <dbReference type="ARBA" id="ARBA00022448"/>
    </source>
</evidence>
<keyword evidence="10 12" id="KW-0739">Sodium transport</keyword>
<evidence type="ECO:0000256" key="4">
    <source>
        <dbReference type="ARBA" id="ARBA00022461"/>
    </source>
</evidence>
<evidence type="ECO:0000256" key="12">
    <source>
        <dbReference type="RuleBase" id="RU000679"/>
    </source>
</evidence>
<dbReference type="GO" id="GO:0005272">
    <property type="term" value="F:sodium channel activity"/>
    <property type="evidence" value="ECO:0007669"/>
    <property type="project" value="UniProtKB-KW"/>
</dbReference>
<dbReference type="AlphaFoldDB" id="A0A8S4SDT1"/>
<dbReference type="Gene3D" id="2.60.470.10">
    <property type="entry name" value="Acid-sensing ion channels like domains"/>
    <property type="match status" value="1"/>
</dbReference>
<keyword evidence="6" id="KW-1133">Transmembrane helix</keyword>
<gene>
    <name evidence="13" type="primary">jg24284</name>
    <name evidence="13" type="ORF">PAEG_LOCUS23604</name>
</gene>
<dbReference type="EMBL" id="CAKXAJ010026153">
    <property type="protein sequence ID" value="CAH2259613.1"/>
    <property type="molecule type" value="Genomic_DNA"/>
</dbReference>
<name>A0A8S4SDT1_9NEOP</name>
<evidence type="ECO:0000313" key="14">
    <source>
        <dbReference type="Proteomes" id="UP000838756"/>
    </source>
</evidence>
<dbReference type="Pfam" id="PF00858">
    <property type="entry name" value="ASC"/>
    <property type="match status" value="1"/>
</dbReference>
<keyword evidence="14" id="KW-1185">Reference proteome</keyword>
<comment type="caution">
    <text evidence="13">The sequence shown here is derived from an EMBL/GenBank/DDBJ whole genome shotgun (WGS) entry which is preliminary data.</text>
</comment>
<keyword evidence="11 12" id="KW-0407">Ion channel</keyword>
<keyword evidence="7" id="KW-0915">Sodium</keyword>
<accession>A0A8S4SDT1</accession>
<evidence type="ECO:0000256" key="7">
    <source>
        <dbReference type="ARBA" id="ARBA00023053"/>
    </source>
</evidence>
<keyword evidence="8 12" id="KW-0406">Ion transport</keyword>
<evidence type="ECO:0000256" key="6">
    <source>
        <dbReference type="ARBA" id="ARBA00022989"/>
    </source>
</evidence>
<proteinExistence type="inferred from homology"/>
<evidence type="ECO:0000256" key="5">
    <source>
        <dbReference type="ARBA" id="ARBA00022692"/>
    </source>
</evidence>
<evidence type="ECO:0000256" key="11">
    <source>
        <dbReference type="ARBA" id="ARBA00023303"/>
    </source>
</evidence>
<evidence type="ECO:0000256" key="8">
    <source>
        <dbReference type="ARBA" id="ARBA00023065"/>
    </source>
</evidence>
<dbReference type="OrthoDB" id="6021021at2759"/>
<dbReference type="Proteomes" id="UP000838756">
    <property type="component" value="Unassembled WGS sequence"/>
</dbReference>
<sequence length="89" mass="10221">MLSLCIWNSVQMSCQDLFNAQLTDEGLCCTFNVVHREKMFRNPKALNDLNFTFPLPTVDWTPESGYPTDAPDDGFPWKPKGLKKRNLII</sequence>
<dbReference type="GO" id="GO:0016020">
    <property type="term" value="C:membrane"/>
    <property type="evidence" value="ECO:0007669"/>
    <property type="project" value="UniProtKB-SubCell"/>
</dbReference>
<protein>
    <submittedName>
        <fullName evidence="13">Jg24284 protein</fullName>
    </submittedName>
</protein>
<keyword evidence="4 12" id="KW-0894">Sodium channel</keyword>
<comment type="similarity">
    <text evidence="2 12">Belongs to the amiloride-sensitive sodium channel (TC 1.A.6) family.</text>
</comment>
<evidence type="ECO:0000256" key="1">
    <source>
        <dbReference type="ARBA" id="ARBA00004141"/>
    </source>
</evidence>
<evidence type="ECO:0000256" key="10">
    <source>
        <dbReference type="ARBA" id="ARBA00023201"/>
    </source>
</evidence>
<organism evidence="13 14">
    <name type="scientific">Pararge aegeria aegeria</name>
    <dbReference type="NCBI Taxonomy" id="348720"/>
    <lineage>
        <taxon>Eukaryota</taxon>
        <taxon>Metazoa</taxon>
        <taxon>Ecdysozoa</taxon>
        <taxon>Arthropoda</taxon>
        <taxon>Hexapoda</taxon>
        <taxon>Insecta</taxon>
        <taxon>Pterygota</taxon>
        <taxon>Neoptera</taxon>
        <taxon>Endopterygota</taxon>
        <taxon>Lepidoptera</taxon>
        <taxon>Glossata</taxon>
        <taxon>Ditrysia</taxon>
        <taxon>Papilionoidea</taxon>
        <taxon>Nymphalidae</taxon>
        <taxon>Satyrinae</taxon>
        <taxon>Satyrini</taxon>
        <taxon>Parargina</taxon>
        <taxon>Pararge</taxon>
    </lineage>
</organism>
<keyword evidence="5 12" id="KW-0812">Transmembrane</keyword>
<evidence type="ECO:0000256" key="9">
    <source>
        <dbReference type="ARBA" id="ARBA00023136"/>
    </source>
</evidence>
<reference evidence="13" key="1">
    <citation type="submission" date="2022-03" db="EMBL/GenBank/DDBJ databases">
        <authorList>
            <person name="Lindestad O."/>
        </authorList>
    </citation>
    <scope>NUCLEOTIDE SEQUENCE</scope>
</reference>
<comment type="subcellular location">
    <subcellularLocation>
        <location evidence="1">Membrane</location>
        <topology evidence="1">Multi-pass membrane protein</topology>
    </subcellularLocation>
</comment>
<evidence type="ECO:0000313" key="13">
    <source>
        <dbReference type="EMBL" id="CAH2259613.1"/>
    </source>
</evidence>